<dbReference type="AlphaFoldDB" id="A0AAC8Q2H5"/>
<evidence type="ECO:0000313" key="2">
    <source>
        <dbReference type="EMBL" id="AKI99814.1"/>
    </source>
</evidence>
<dbReference type="EMBL" id="CP011509">
    <property type="protein sequence ID" value="AKI99814.1"/>
    <property type="molecule type" value="Genomic_DNA"/>
</dbReference>
<name>A0AAC8Q2H5_9BACT</name>
<dbReference type="Proteomes" id="UP000035579">
    <property type="component" value="Chromosome"/>
</dbReference>
<reference evidence="2 3" key="1">
    <citation type="submission" date="2015-05" db="EMBL/GenBank/DDBJ databases">
        <title>Genome assembly of Archangium gephyra DSM 2261.</title>
        <authorList>
            <person name="Sharma G."/>
            <person name="Subramanian S."/>
        </authorList>
    </citation>
    <scope>NUCLEOTIDE SEQUENCE [LARGE SCALE GENOMIC DNA]</scope>
    <source>
        <strain evidence="2 3">DSM 2261</strain>
    </source>
</reference>
<organism evidence="2 3">
    <name type="scientific">Archangium gephyra</name>
    <dbReference type="NCBI Taxonomy" id="48"/>
    <lineage>
        <taxon>Bacteria</taxon>
        <taxon>Pseudomonadati</taxon>
        <taxon>Myxococcota</taxon>
        <taxon>Myxococcia</taxon>
        <taxon>Myxococcales</taxon>
        <taxon>Cystobacterineae</taxon>
        <taxon>Archangiaceae</taxon>
        <taxon>Archangium</taxon>
    </lineage>
</organism>
<gene>
    <name evidence="2" type="ORF">AA314_01441</name>
</gene>
<sequence>MLLHLPTLNAWSFSPRRAAARQSPTGPAASRRAQLAPCLGRSG</sequence>
<accession>A0AAC8Q2H5</accession>
<dbReference type="KEGG" id="age:AA314_01441"/>
<protein>
    <submittedName>
        <fullName evidence="2">Uncharacterized protein</fullName>
    </submittedName>
</protein>
<evidence type="ECO:0000256" key="1">
    <source>
        <dbReference type="SAM" id="MobiDB-lite"/>
    </source>
</evidence>
<proteinExistence type="predicted"/>
<evidence type="ECO:0000313" key="3">
    <source>
        <dbReference type="Proteomes" id="UP000035579"/>
    </source>
</evidence>
<feature type="region of interest" description="Disordered" evidence="1">
    <location>
        <begin position="16"/>
        <end position="43"/>
    </location>
</feature>